<dbReference type="GO" id="GO:0015297">
    <property type="term" value="F:antiporter activity"/>
    <property type="evidence" value="ECO:0007669"/>
    <property type="project" value="InterPro"/>
</dbReference>
<organism evidence="9 10">
    <name type="scientific">Saccharopolyspora elongata</name>
    <dbReference type="NCBI Taxonomy" id="2530387"/>
    <lineage>
        <taxon>Bacteria</taxon>
        <taxon>Bacillati</taxon>
        <taxon>Actinomycetota</taxon>
        <taxon>Actinomycetes</taxon>
        <taxon>Pseudonocardiales</taxon>
        <taxon>Pseudonocardiaceae</taxon>
        <taxon>Saccharopolyspora</taxon>
    </lineage>
</organism>
<dbReference type="OrthoDB" id="9793589at2"/>
<feature type="transmembrane region" description="Helical" evidence="7">
    <location>
        <begin position="340"/>
        <end position="362"/>
    </location>
</feature>
<accession>A0A4R4YTW9</accession>
<dbReference type="GO" id="GO:0016020">
    <property type="term" value="C:membrane"/>
    <property type="evidence" value="ECO:0007669"/>
    <property type="project" value="UniProtKB-SubCell"/>
</dbReference>
<evidence type="ECO:0000256" key="3">
    <source>
        <dbReference type="ARBA" id="ARBA00022692"/>
    </source>
</evidence>
<dbReference type="Pfam" id="PF00999">
    <property type="entry name" value="Na_H_Exchanger"/>
    <property type="match status" value="1"/>
</dbReference>
<dbReference type="PANTHER" id="PTHR32468:SF0">
    <property type="entry name" value="K(+)_H(+) ANTIPORTER 1"/>
    <property type="match status" value="1"/>
</dbReference>
<feature type="transmembrane region" description="Helical" evidence="7">
    <location>
        <begin position="61"/>
        <end position="82"/>
    </location>
</feature>
<evidence type="ECO:0000256" key="6">
    <source>
        <dbReference type="ARBA" id="ARBA00023136"/>
    </source>
</evidence>
<dbReference type="PANTHER" id="PTHR32468">
    <property type="entry name" value="CATION/H + ANTIPORTER"/>
    <property type="match status" value="1"/>
</dbReference>
<comment type="subcellular location">
    <subcellularLocation>
        <location evidence="1">Membrane</location>
        <topology evidence="1">Multi-pass membrane protein</topology>
    </subcellularLocation>
</comment>
<reference evidence="9 10" key="1">
    <citation type="submission" date="2019-03" db="EMBL/GenBank/DDBJ databases">
        <title>Draft genome sequences of novel Actinobacteria.</title>
        <authorList>
            <person name="Sahin N."/>
            <person name="Ay H."/>
            <person name="Saygin H."/>
        </authorList>
    </citation>
    <scope>NUCLEOTIDE SEQUENCE [LARGE SCALE GENOMIC DNA]</scope>
    <source>
        <strain evidence="9 10">7K502</strain>
    </source>
</reference>
<dbReference type="AlphaFoldDB" id="A0A4R4YTW9"/>
<feature type="transmembrane region" description="Helical" evidence="7">
    <location>
        <begin position="150"/>
        <end position="174"/>
    </location>
</feature>
<keyword evidence="10" id="KW-1185">Reference proteome</keyword>
<keyword evidence="4 7" id="KW-1133">Transmembrane helix</keyword>
<sequence length="464" mass="48079">MNNEETPLSPRLSVGTRYLPGYLFLVVLPLVAVVALVQSLGNNGVAALPGADSIVSSGHRLLLAIAVILAVTRLFGALLRLVGQPSVVGEITAGIILGPSVLGLLLPEATAWLFPADVVPSLETLSQFGVILFMFLVGREMPIDLLRRSGGTALALAQVSTVIPFLFGALLAAWALGDYRTNGTPLLALVLFVGVAFAITAFPVLARILHEQKLADTPVGTLGLATAGAGDAIAWCLLMVVSAVIGNGSLLSAFVACALVIGYGGALIAFVRPAMPRLVAAFERSGHTAVAAFLLCCVFASAWITDSIGAHAIFGAVLAGLILPRDSATVREVLGKIEGLTMWLLLPLFFAVVGLKLDLASIGGPADWGILALIIVVAAVGKIAGVAIFARLLGHDWRSSAGLGLMMNCRGVTELIVLQIGLSLGVLSPRLFTMLTCMALVTTAVTGPLLRRLQLHTTPARSAA</sequence>
<dbReference type="Gene3D" id="1.20.1530.20">
    <property type="match status" value="1"/>
</dbReference>
<keyword evidence="2" id="KW-0813">Transport</keyword>
<keyword evidence="3 7" id="KW-0812">Transmembrane</keyword>
<name>A0A4R4YTW9_9PSEU</name>
<evidence type="ECO:0000256" key="4">
    <source>
        <dbReference type="ARBA" id="ARBA00022989"/>
    </source>
</evidence>
<feature type="transmembrane region" description="Helical" evidence="7">
    <location>
        <begin position="368"/>
        <end position="393"/>
    </location>
</feature>
<dbReference type="Proteomes" id="UP000294947">
    <property type="component" value="Unassembled WGS sequence"/>
</dbReference>
<evidence type="ECO:0000256" key="2">
    <source>
        <dbReference type="ARBA" id="ARBA00022448"/>
    </source>
</evidence>
<evidence type="ECO:0000256" key="7">
    <source>
        <dbReference type="SAM" id="Phobius"/>
    </source>
</evidence>
<keyword evidence="5" id="KW-0406">Ion transport</keyword>
<feature type="transmembrane region" description="Helical" evidence="7">
    <location>
        <begin position="87"/>
        <end position="106"/>
    </location>
</feature>
<evidence type="ECO:0000256" key="5">
    <source>
        <dbReference type="ARBA" id="ARBA00023065"/>
    </source>
</evidence>
<evidence type="ECO:0000256" key="1">
    <source>
        <dbReference type="ARBA" id="ARBA00004141"/>
    </source>
</evidence>
<proteinExistence type="predicted"/>
<feature type="transmembrane region" description="Helical" evidence="7">
    <location>
        <begin position="21"/>
        <end position="41"/>
    </location>
</feature>
<dbReference type="InterPro" id="IPR050794">
    <property type="entry name" value="CPA2_transporter"/>
</dbReference>
<comment type="caution">
    <text evidence="9">The sequence shown here is derived from an EMBL/GenBank/DDBJ whole genome shotgun (WGS) entry which is preliminary data.</text>
</comment>
<protein>
    <submittedName>
        <fullName evidence="9">Sodium:proton exchanger</fullName>
    </submittedName>
</protein>
<keyword evidence="6 7" id="KW-0472">Membrane</keyword>
<dbReference type="RefSeq" id="WP_132488698.1">
    <property type="nucleotide sequence ID" value="NZ_SMKW01000033.1"/>
</dbReference>
<gene>
    <name evidence="9" type="ORF">E1288_24010</name>
</gene>
<feature type="transmembrane region" description="Helical" evidence="7">
    <location>
        <begin position="221"/>
        <end position="245"/>
    </location>
</feature>
<evidence type="ECO:0000313" key="9">
    <source>
        <dbReference type="EMBL" id="TDD47729.1"/>
    </source>
</evidence>
<dbReference type="InterPro" id="IPR038770">
    <property type="entry name" value="Na+/solute_symporter_sf"/>
</dbReference>
<feature type="domain" description="Cation/H+ exchanger transmembrane" evidence="8">
    <location>
        <begin position="72"/>
        <end position="451"/>
    </location>
</feature>
<dbReference type="InterPro" id="IPR006153">
    <property type="entry name" value="Cation/H_exchanger_TM"/>
</dbReference>
<feature type="transmembrane region" description="Helical" evidence="7">
    <location>
        <begin position="118"/>
        <end position="138"/>
    </location>
</feature>
<evidence type="ECO:0000259" key="8">
    <source>
        <dbReference type="Pfam" id="PF00999"/>
    </source>
</evidence>
<feature type="transmembrane region" description="Helical" evidence="7">
    <location>
        <begin position="251"/>
        <end position="274"/>
    </location>
</feature>
<dbReference type="GO" id="GO:1902600">
    <property type="term" value="P:proton transmembrane transport"/>
    <property type="evidence" value="ECO:0007669"/>
    <property type="project" value="InterPro"/>
</dbReference>
<dbReference type="EMBL" id="SMKW01000033">
    <property type="protein sequence ID" value="TDD47729.1"/>
    <property type="molecule type" value="Genomic_DNA"/>
</dbReference>
<evidence type="ECO:0000313" key="10">
    <source>
        <dbReference type="Proteomes" id="UP000294947"/>
    </source>
</evidence>
<feature type="transmembrane region" description="Helical" evidence="7">
    <location>
        <begin position="186"/>
        <end position="209"/>
    </location>
</feature>
<feature type="transmembrane region" description="Helical" evidence="7">
    <location>
        <begin position="286"/>
        <end position="304"/>
    </location>
</feature>
<feature type="transmembrane region" description="Helical" evidence="7">
    <location>
        <begin position="431"/>
        <end position="450"/>
    </location>
</feature>